<dbReference type="GO" id="GO:0005886">
    <property type="term" value="C:plasma membrane"/>
    <property type="evidence" value="ECO:0007669"/>
    <property type="project" value="UniProtKB-SubCell"/>
</dbReference>
<dbReference type="Pfam" id="PF00005">
    <property type="entry name" value="ABC_tran"/>
    <property type="match status" value="1"/>
</dbReference>
<dbReference type="Gene3D" id="1.20.1560.10">
    <property type="entry name" value="ABC transporter type 1, transmembrane domain"/>
    <property type="match status" value="1"/>
</dbReference>
<dbReference type="PANTHER" id="PTHR24221">
    <property type="entry name" value="ATP-BINDING CASSETTE SUB-FAMILY B"/>
    <property type="match status" value="1"/>
</dbReference>
<feature type="transmembrane region" description="Helical" evidence="9">
    <location>
        <begin position="284"/>
        <end position="308"/>
    </location>
</feature>
<feature type="region of interest" description="Disordered" evidence="8">
    <location>
        <begin position="94"/>
        <end position="122"/>
    </location>
</feature>
<organism evidence="12 13">
    <name type="scientific">Aureimonas ureilytica</name>
    <dbReference type="NCBI Taxonomy" id="401562"/>
    <lineage>
        <taxon>Bacteria</taxon>
        <taxon>Pseudomonadati</taxon>
        <taxon>Pseudomonadota</taxon>
        <taxon>Alphaproteobacteria</taxon>
        <taxon>Hyphomicrobiales</taxon>
        <taxon>Aurantimonadaceae</taxon>
        <taxon>Aureimonas</taxon>
    </lineage>
</organism>
<keyword evidence="13" id="KW-1185">Reference proteome</keyword>
<keyword evidence="5 12" id="KW-0067">ATP-binding</keyword>
<evidence type="ECO:0000256" key="3">
    <source>
        <dbReference type="ARBA" id="ARBA00022692"/>
    </source>
</evidence>
<evidence type="ECO:0000259" key="11">
    <source>
        <dbReference type="PROSITE" id="PS50929"/>
    </source>
</evidence>
<dbReference type="AlphaFoldDB" id="A0A175RSZ5"/>
<dbReference type="GO" id="GO:0016887">
    <property type="term" value="F:ATP hydrolysis activity"/>
    <property type="evidence" value="ECO:0007669"/>
    <property type="project" value="InterPro"/>
</dbReference>
<feature type="domain" description="ABC transmembrane type-1" evidence="11">
    <location>
        <begin position="181"/>
        <end position="457"/>
    </location>
</feature>
<dbReference type="PROSITE" id="PS50929">
    <property type="entry name" value="ABC_TM1F"/>
    <property type="match status" value="1"/>
</dbReference>
<evidence type="ECO:0000259" key="10">
    <source>
        <dbReference type="PROSITE" id="PS50893"/>
    </source>
</evidence>
<dbReference type="GO" id="GO:0005524">
    <property type="term" value="F:ATP binding"/>
    <property type="evidence" value="ECO:0007669"/>
    <property type="project" value="UniProtKB-KW"/>
</dbReference>
<dbReference type="InterPro" id="IPR011527">
    <property type="entry name" value="ABC1_TM_dom"/>
</dbReference>
<dbReference type="InterPro" id="IPR036640">
    <property type="entry name" value="ABC1_TM_sf"/>
</dbReference>
<keyword evidence="7 9" id="KW-0472">Membrane</keyword>
<dbReference type="InterPro" id="IPR017871">
    <property type="entry name" value="ABC_transporter-like_CS"/>
</dbReference>
<dbReference type="SUPFAM" id="SSF52540">
    <property type="entry name" value="P-loop containing nucleoside triphosphate hydrolases"/>
    <property type="match status" value="1"/>
</dbReference>
<dbReference type="PROSITE" id="PS50893">
    <property type="entry name" value="ABC_TRANSPORTER_2"/>
    <property type="match status" value="1"/>
</dbReference>
<dbReference type="Gene3D" id="3.40.50.300">
    <property type="entry name" value="P-loop containing nucleotide triphosphate hydrolases"/>
    <property type="match status" value="1"/>
</dbReference>
<dbReference type="GO" id="GO:0030253">
    <property type="term" value="P:protein secretion by the type I secretion system"/>
    <property type="evidence" value="ECO:0007669"/>
    <property type="project" value="InterPro"/>
</dbReference>
<evidence type="ECO:0000256" key="9">
    <source>
        <dbReference type="SAM" id="Phobius"/>
    </source>
</evidence>
<sequence>MNEDKPGPRLSDPERDARERDIFASMQAAVSALRAEGEGAAAPATAAPAPSAPEPMTATAPAMALRPAEPPPRAPAAAPSIEMQIPERAAPQAAPIPQAPMPQPAMAQAAPAPQASVANEPGRVAPSLRGTVIEGEAGGPLLPEGRAAANDAGSQITRKSPQVNFRVALEQTKARVRRNLAWIFAFTILINVLVLAVPIYLFQISDRVLTSRSLDTLVMLTLIVVGAIIGQVALDLIRRSILMRTAVEVETRLGSPILSAASRSALSGSGKDYQILADLQHIRAFLTGSTLLAMLDAPLAPLFIVAVWLVHPHLGAIVVTSVVVLLTVAFFNKRATAIHFAEANGHNARSNLTLDALSRNAQIINALGMIPEAVRLWGKDNAASLRSQVAAQDRNVFFSSISKALRLFAQVGMLGWGAYLSLEGQLTGGMVIASSIIASRALAPVEGTIEGWRSYIQSRAAYGRISQLLLNSPLNVERLRLPRPQGRLDVDRVLYVPPPNKKVILNGISFSLKPGEALGIIGSSGAGKSTIGRMLVGSIMPTAGNVRLDLMDLKNWDPRQLGESIGYLPQDVQLFPASIKVNIARMREDALDEDVFEAAMLADIHELVASFPQGYETVIAADGAPLSGGQKQRIGLARAFFGNPRLVVLDEPNSNLDTDGEKALALAMTRAKANGTTVVAITQRHSLLRCVDRIMVMDKGAISAIGERNQILAMISGQTAGESNVPVQRRVP</sequence>
<dbReference type="SUPFAM" id="SSF90123">
    <property type="entry name" value="ABC transporter transmembrane region"/>
    <property type="match status" value="1"/>
</dbReference>
<comment type="caution">
    <text evidence="12">The sequence shown here is derived from an EMBL/GenBank/DDBJ whole genome shotgun (WGS) entry which is preliminary data.</text>
</comment>
<dbReference type="EMBL" id="LDQA01000021">
    <property type="protein sequence ID" value="KTR05932.1"/>
    <property type="molecule type" value="Genomic_DNA"/>
</dbReference>
<protein>
    <submittedName>
        <fullName evidence="12">ABC transporter ATP-binding protein</fullName>
    </submittedName>
</protein>
<evidence type="ECO:0000256" key="1">
    <source>
        <dbReference type="ARBA" id="ARBA00004651"/>
    </source>
</evidence>
<feature type="domain" description="ABC transporter" evidence="10">
    <location>
        <begin position="488"/>
        <end position="724"/>
    </location>
</feature>
<evidence type="ECO:0000256" key="7">
    <source>
        <dbReference type="ARBA" id="ARBA00023136"/>
    </source>
</evidence>
<comment type="similarity">
    <text evidence="2">Belongs to the ABC transporter superfamily.</text>
</comment>
<feature type="compositionally biased region" description="Low complexity" evidence="8">
    <location>
        <begin position="104"/>
        <end position="115"/>
    </location>
</feature>
<evidence type="ECO:0000256" key="5">
    <source>
        <dbReference type="ARBA" id="ARBA00022840"/>
    </source>
</evidence>
<dbReference type="GO" id="GO:0034040">
    <property type="term" value="F:ATPase-coupled lipid transmembrane transporter activity"/>
    <property type="evidence" value="ECO:0007669"/>
    <property type="project" value="TreeGrafter"/>
</dbReference>
<keyword evidence="3 9" id="KW-0812">Transmembrane</keyword>
<feature type="transmembrane region" description="Helical" evidence="9">
    <location>
        <begin position="214"/>
        <end position="234"/>
    </location>
</feature>
<evidence type="ECO:0000313" key="13">
    <source>
        <dbReference type="Proteomes" id="UP000078529"/>
    </source>
</evidence>
<gene>
    <name evidence="12" type="ORF">NS365_08995</name>
</gene>
<dbReference type="Pfam" id="PF00664">
    <property type="entry name" value="ABC_membrane"/>
    <property type="match status" value="1"/>
</dbReference>
<feature type="region of interest" description="Disordered" evidence="8">
    <location>
        <begin position="135"/>
        <end position="155"/>
    </location>
</feature>
<dbReference type="GO" id="GO:0030256">
    <property type="term" value="C:type I protein secretion system complex"/>
    <property type="evidence" value="ECO:0007669"/>
    <property type="project" value="InterPro"/>
</dbReference>
<keyword evidence="6 9" id="KW-1133">Transmembrane helix</keyword>
<dbReference type="NCBIfam" id="TIGR01842">
    <property type="entry name" value="type_I_sec_PrtD"/>
    <property type="match status" value="1"/>
</dbReference>
<keyword evidence="4" id="KW-0547">Nucleotide-binding</keyword>
<dbReference type="PANTHER" id="PTHR24221:SF248">
    <property type="entry name" value="ABC TRANSPORTER TRANSMEMBRANE REGION"/>
    <property type="match status" value="1"/>
</dbReference>
<dbReference type="PROSITE" id="PS00211">
    <property type="entry name" value="ABC_TRANSPORTER_1"/>
    <property type="match status" value="1"/>
</dbReference>
<dbReference type="InterPro" id="IPR010128">
    <property type="entry name" value="ATPase_T1SS_PrtD-like"/>
</dbReference>
<feature type="transmembrane region" description="Helical" evidence="9">
    <location>
        <begin position="180"/>
        <end position="202"/>
    </location>
</feature>
<dbReference type="InterPro" id="IPR039421">
    <property type="entry name" value="Type_1_exporter"/>
</dbReference>
<feature type="compositionally biased region" description="Low complexity" evidence="8">
    <location>
        <begin position="31"/>
        <end position="67"/>
    </location>
</feature>
<reference evidence="12 13" key="1">
    <citation type="journal article" date="2016" name="Front. Microbiol.">
        <title>Genomic Resource of Rice Seed Associated Bacteria.</title>
        <authorList>
            <person name="Midha S."/>
            <person name="Bansal K."/>
            <person name="Sharma S."/>
            <person name="Kumar N."/>
            <person name="Patil P.P."/>
            <person name="Chaudhry V."/>
            <person name="Patil P.B."/>
        </authorList>
    </citation>
    <scope>NUCLEOTIDE SEQUENCE [LARGE SCALE GENOMIC DNA]</scope>
    <source>
        <strain evidence="12 13">NS365</strain>
    </source>
</reference>
<name>A0A175RSZ5_9HYPH</name>
<accession>A0A175RSZ5</accession>
<evidence type="ECO:0000256" key="8">
    <source>
        <dbReference type="SAM" id="MobiDB-lite"/>
    </source>
</evidence>
<dbReference type="GO" id="GO:0140359">
    <property type="term" value="F:ABC-type transporter activity"/>
    <property type="evidence" value="ECO:0007669"/>
    <property type="project" value="InterPro"/>
</dbReference>
<dbReference type="Proteomes" id="UP000078529">
    <property type="component" value="Unassembled WGS sequence"/>
</dbReference>
<comment type="subcellular location">
    <subcellularLocation>
        <location evidence="1">Cell membrane</location>
        <topology evidence="1">Multi-pass membrane protein</topology>
    </subcellularLocation>
</comment>
<feature type="region of interest" description="Disordered" evidence="8">
    <location>
        <begin position="1"/>
        <end position="77"/>
    </location>
</feature>
<dbReference type="InterPro" id="IPR003593">
    <property type="entry name" value="AAA+_ATPase"/>
</dbReference>
<evidence type="ECO:0000256" key="2">
    <source>
        <dbReference type="ARBA" id="ARBA00005417"/>
    </source>
</evidence>
<dbReference type="PATRIC" id="fig|401562.4.peg.1555"/>
<feature type="transmembrane region" description="Helical" evidence="9">
    <location>
        <begin position="314"/>
        <end position="331"/>
    </location>
</feature>
<evidence type="ECO:0000256" key="4">
    <source>
        <dbReference type="ARBA" id="ARBA00022741"/>
    </source>
</evidence>
<evidence type="ECO:0000313" key="12">
    <source>
        <dbReference type="EMBL" id="KTR05932.1"/>
    </source>
</evidence>
<proteinExistence type="inferred from homology"/>
<dbReference type="InterPro" id="IPR027417">
    <property type="entry name" value="P-loop_NTPase"/>
</dbReference>
<dbReference type="SMART" id="SM00382">
    <property type="entry name" value="AAA"/>
    <property type="match status" value="1"/>
</dbReference>
<dbReference type="InterPro" id="IPR003439">
    <property type="entry name" value="ABC_transporter-like_ATP-bd"/>
</dbReference>
<feature type="compositionally biased region" description="Basic and acidic residues" evidence="8">
    <location>
        <begin position="1"/>
        <end position="22"/>
    </location>
</feature>
<evidence type="ECO:0000256" key="6">
    <source>
        <dbReference type="ARBA" id="ARBA00022989"/>
    </source>
</evidence>